<reference evidence="1 2" key="1">
    <citation type="submission" date="2020-08" db="EMBL/GenBank/DDBJ databases">
        <title>Genomic Encyclopedia of Type Strains, Phase IV (KMG-IV): sequencing the most valuable type-strain genomes for metagenomic binning, comparative biology and taxonomic classification.</title>
        <authorList>
            <person name="Goeker M."/>
        </authorList>
    </citation>
    <scope>NUCLEOTIDE SEQUENCE [LARGE SCALE GENOMIC DNA]</scope>
    <source>
        <strain evidence="1 2">DSM 17976</strain>
    </source>
</reference>
<dbReference type="EMBL" id="JACIBY010000005">
    <property type="protein sequence ID" value="MBB3838626.1"/>
    <property type="molecule type" value="Genomic_DNA"/>
</dbReference>
<keyword evidence="2" id="KW-1185">Reference proteome</keyword>
<evidence type="ECO:0000313" key="2">
    <source>
        <dbReference type="Proteomes" id="UP000541352"/>
    </source>
</evidence>
<dbReference type="Proteomes" id="UP000541352">
    <property type="component" value="Unassembled WGS sequence"/>
</dbReference>
<gene>
    <name evidence="1" type="ORF">FHS57_002632</name>
</gene>
<comment type="caution">
    <text evidence="1">The sequence shown here is derived from an EMBL/GenBank/DDBJ whole genome shotgun (WGS) entry which is preliminary data.</text>
</comment>
<evidence type="ECO:0000313" key="1">
    <source>
        <dbReference type="EMBL" id="MBB3838626.1"/>
    </source>
</evidence>
<organism evidence="1 2">
    <name type="scientific">Runella defluvii</name>
    <dbReference type="NCBI Taxonomy" id="370973"/>
    <lineage>
        <taxon>Bacteria</taxon>
        <taxon>Pseudomonadati</taxon>
        <taxon>Bacteroidota</taxon>
        <taxon>Cytophagia</taxon>
        <taxon>Cytophagales</taxon>
        <taxon>Spirosomataceae</taxon>
        <taxon>Runella</taxon>
    </lineage>
</organism>
<dbReference type="AlphaFoldDB" id="A0A7W5ZK81"/>
<dbReference type="RefSeq" id="WP_183974255.1">
    <property type="nucleotide sequence ID" value="NZ_JACIBY010000005.1"/>
</dbReference>
<protein>
    <submittedName>
        <fullName evidence="1">Uncharacterized protein</fullName>
    </submittedName>
</protein>
<accession>A0A7W5ZK81</accession>
<sequence>MKTTLSFNTNIEITVHQIADMIRQLSQNERAKLIALLADDEPTKTEILTGLKEAIEEVNLAKQGKMKLKSARAFLHEL</sequence>
<name>A0A7W5ZK81_9BACT</name>
<proteinExistence type="predicted"/>